<dbReference type="EMBL" id="SNRY01000014">
    <property type="protein sequence ID" value="KAA6351413.1"/>
    <property type="molecule type" value="Genomic_DNA"/>
</dbReference>
<gene>
    <name evidence="1" type="ORF">EZS27_001222</name>
</gene>
<dbReference type="SUPFAM" id="SSF160925">
    <property type="entry name" value="PG1388-like"/>
    <property type="match status" value="1"/>
</dbReference>
<dbReference type="Pfam" id="PF11644">
    <property type="entry name" value="DUF3256"/>
    <property type="match status" value="1"/>
</dbReference>
<evidence type="ECO:0000313" key="1">
    <source>
        <dbReference type="EMBL" id="KAA6351413.1"/>
    </source>
</evidence>
<dbReference type="InterPro" id="IPR021670">
    <property type="entry name" value="DUF3256"/>
</dbReference>
<evidence type="ECO:0008006" key="2">
    <source>
        <dbReference type="Google" id="ProtNLM"/>
    </source>
</evidence>
<dbReference type="AlphaFoldDB" id="A0A5J4T198"/>
<proteinExistence type="predicted"/>
<comment type="caution">
    <text evidence="1">The sequence shown here is derived from an EMBL/GenBank/DDBJ whole genome shotgun (WGS) entry which is preliminary data.</text>
</comment>
<sequence>MKQILLLFIILPAISLSAQKANDLFVHIPDSLMPLFSSVDRSVFADFLESNMKARVKNKFDTVSEMTDLTSDYIRLQVTPHSTWQMKLLAVSDTTQIICTVSTACAPACDSHIRFYTVNWGELSAQDYLPLLPKPDDFLQIPDSIRIDKYGRVRVQTELALIKADLSKTDNTLSFAFTAPHYPEEGEANPPEEYFRGVVVYEWKNEKFQPVR</sequence>
<name>A0A5J4T198_9ZZZZ</name>
<protein>
    <recommendedName>
        <fullName evidence="2">DUF3256 family protein</fullName>
    </recommendedName>
</protein>
<organism evidence="1">
    <name type="scientific">termite gut metagenome</name>
    <dbReference type="NCBI Taxonomy" id="433724"/>
    <lineage>
        <taxon>unclassified sequences</taxon>
        <taxon>metagenomes</taxon>
        <taxon>organismal metagenomes</taxon>
    </lineage>
</organism>
<accession>A0A5J4T198</accession>
<reference evidence="1" key="1">
    <citation type="submission" date="2019-03" db="EMBL/GenBank/DDBJ databases">
        <title>Single cell metagenomics reveals metabolic interactions within the superorganism composed of flagellate Streblomastix strix and complex community of Bacteroidetes bacteria on its surface.</title>
        <authorList>
            <person name="Treitli S.C."/>
            <person name="Kolisko M."/>
            <person name="Husnik F."/>
            <person name="Keeling P."/>
            <person name="Hampl V."/>
        </authorList>
    </citation>
    <scope>NUCLEOTIDE SEQUENCE</scope>
    <source>
        <strain evidence="1">STM</strain>
    </source>
</reference>